<dbReference type="GO" id="GO:0003950">
    <property type="term" value="F:NAD+ poly-ADP-ribosyltransferase activity"/>
    <property type="evidence" value="ECO:0007669"/>
    <property type="project" value="UniProtKB-EC"/>
</dbReference>
<dbReference type="AlphaFoldDB" id="A0A9X0CFF3"/>
<feature type="region of interest" description="Disordered" evidence="1">
    <location>
        <begin position="1"/>
        <end position="34"/>
    </location>
</feature>
<keyword evidence="4" id="KW-1185">Reference proteome</keyword>
<dbReference type="Proteomes" id="UP001163046">
    <property type="component" value="Unassembled WGS sequence"/>
</dbReference>
<name>A0A9X0CFF3_9CNID</name>
<dbReference type="EC" id="2.4.2.30" evidence="3"/>
<reference evidence="3" key="1">
    <citation type="submission" date="2023-01" db="EMBL/GenBank/DDBJ databases">
        <title>Genome assembly of the deep-sea coral Lophelia pertusa.</title>
        <authorList>
            <person name="Herrera S."/>
            <person name="Cordes E."/>
        </authorList>
    </citation>
    <scope>NUCLEOTIDE SEQUENCE</scope>
    <source>
        <strain evidence="3">USNM1676648</strain>
        <tissue evidence="3">Polyp</tissue>
    </source>
</reference>
<feature type="domain" description="PARP catalytic" evidence="2">
    <location>
        <begin position="26"/>
        <end position="85"/>
    </location>
</feature>
<dbReference type="Gene3D" id="3.90.228.10">
    <property type="match status" value="1"/>
</dbReference>
<keyword evidence="3" id="KW-0808">Transferase</keyword>
<organism evidence="3 4">
    <name type="scientific">Desmophyllum pertusum</name>
    <dbReference type="NCBI Taxonomy" id="174260"/>
    <lineage>
        <taxon>Eukaryota</taxon>
        <taxon>Metazoa</taxon>
        <taxon>Cnidaria</taxon>
        <taxon>Anthozoa</taxon>
        <taxon>Hexacorallia</taxon>
        <taxon>Scleractinia</taxon>
        <taxon>Caryophylliina</taxon>
        <taxon>Caryophylliidae</taxon>
        <taxon>Desmophyllum</taxon>
    </lineage>
</organism>
<evidence type="ECO:0000313" key="3">
    <source>
        <dbReference type="EMBL" id="KAJ7337280.1"/>
    </source>
</evidence>
<dbReference type="InterPro" id="IPR051712">
    <property type="entry name" value="ARTD-AVP"/>
</dbReference>
<dbReference type="PROSITE" id="PS51059">
    <property type="entry name" value="PARP_CATALYTIC"/>
    <property type="match status" value="1"/>
</dbReference>
<proteinExistence type="predicted"/>
<evidence type="ECO:0000313" key="4">
    <source>
        <dbReference type="Proteomes" id="UP001163046"/>
    </source>
</evidence>
<comment type="caution">
    <text evidence="3">The sequence shown here is derived from an EMBL/GenBank/DDBJ whole genome shotgun (WGS) entry which is preliminary data.</text>
</comment>
<gene>
    <name evidence="3" type="primary">PARP12_4</name>
    <name evidence="3" type="ORF">OS493_010137</name>
</gene>
<protein>
    <submittedName>
        <fullName evidence="3">Poly ADP-ribose polymerase</fullName>
        <ecNumber evidence="3">2.4.2.30</ecNumber>
    </submittedName>
</protein>
<dbReference type="InterPro" id="IPR012317">
    <property type="entry name" value="Poly(ADP-ribose)pol_cat_dom"/>
</dbReference>
<dbReference type="GO" id="GO:1990404">
    <property type="term" value="F:NAD+-protein mono-ADP-ribosyltransferase activity"/>
    <property type="evidence" value="ECO:0007669"/>
    <property type="project" value="TreeGrafter"/>
</dbReference>
<sequence length="85" mass="10031">MWELKRSREVLSSQGKPGKGATSDKVPSHWSSMPSDEQYKRVALTAMSSEYKEVEMLFKRTMKKNVTINSIERVQNPFMWEKYQR</sequence>
<evidence type="ECO:0000259" key="2">
    <source>
        <dbReference type="PROSITE" id="PS51059"/>
    </source>
</evidence>
<accession>A0A9X0CFF3</accession>
<dbReference type="PANTHER" id="PTHR45740">
    <property type="entry name" value="POLY [ADP-RIBOSE] POLYMERASE"/>
    <property type="match status" value="1"/>
</dbReference>
<evidence type="ECO:0000256" key="1">
    <source>
        <dbReference type="SAM" id="MobiDB-lite"/>
    </source>
</evidence>
<dbReference type="SUPFAM" id="SSF56399">
    <property type="entry name" value="ADP-ribosylation"/>
    <property type="match status" value="1"/>
</dbReference>
<keyword evidence="3" id="KW-0328">Glycosyltransferase</keyword>
<dbReference type="PANTHER" id="PTHR45740:SF2">
    <property type="entry name" value="POLY [ADP-RIBOSE] POLYMERASE"/>
    <property type="match status" value="1"/>
</dbReference>
<dbReference type="OrthoDB" id="6133115at2759"/>
<dbReference type="EMBL" id="MU827781">
    <property type="protein sequence ID" value="KAJ7337280.1"/>
    <property type="molecule type" value="Genomic_DNA"/>
</dbReference>
<dbReference type="GO" id="GO:0005634">
    <property type="term" value="C:nucleus"/>
    <property type="evidence" value="ECO:0007669"/>
    <property type="project" value="TreeGrafter"/>
</dbReference>